<organism evidence="1 2">
    <name type="scientific">Mycena albidolilacea</name>
    <dbReference type="NCBI Taxonomy" id="1033008"/>
    <lineage>
        <taxon>Eukaryota</taxon>
        <taxon>Fungi</taxon>
        <taxon>Dikarya</taxon>
        <taxon>Basidiomycota</taxon>
        <taxon>Agaricomycotina</taxon>
        <taxon>Agaricomycetes</taxon>
        <taxon>Agaricomycetidae</taxon>
        <taxon>Agaricales</taxon>
        <taxon>Marasmiineae</taxon>
        <taxon>Mycenaceae</taxon>
        <taxon>Mycena</taxon>
    </lineage>
</organism>
<comment type="caution">
    <text evidence="1">The sequence shown here is derived from an EMBL/GenBank/DDBJ whole genome shotgun (WGS) entry which is preliminary data.</text>
</comment>
<feature type="non-terminal residue" evidence="1">
    <location>
        <position position="94"/>
    </location>
</feature>
<protein>
    <submittedName>
        <fullName evidence="1">Uncharacterized protein</fullName>
    </submittedName>
</protein>
<dbReference type="Proteomes" id="UP001218218">
    <property type="component" value="Unassembled WGS sequence"/>
</dbReference>
<proteinExistence type="predicted"/>
<evidence type="ECO:0000313" key="1">
    <source>
        <dbReference type="EMBL" id="KAJ7315616.1"/>
    </source>
</evidence>
<reference evidence="1" key="1">
    <citation type="submission" date="2023-03" db="EMBL/GenBank/DDBJ databases">
        <title>Massive genome expansion in bonnet fungi (Mycena s.s.) driven by repeated elements and novel gene families across ecological guilds.</title>
        <authorList>
            <consortium name="Lawrence Berkeley National Laboratory"/>
            <person name="Harder C.B."/>
            <person name="Miyauchi S."/>
            <person name="Viragh M."/>
            <person name="Kuo A."/>
            <person name="Thoen E."/>
            <person name="Andreopoulos B."/>
            <person name="Lu D."/>
            <person name="Skrede I."/>
            <person name="Drula E."/>
            <person name="Henrissat B."/>
            <person name="Morin E."/>
            <person name="Kohler A."/>
            <person name="Barry K."/>
            <person name="LaButti K."/>
            <person name="Morin E."/>
            <person name="Salamov A."/>
            <person name="Lipzen A."/>
            <person name="Mereny Z."/>
            <person name="Hegedus B."/>
            <person name="Baldrian P."/>
            <person name="Stursova M."/>
            <person name="Weitz H."/>
            <person name="Taylor A."/>
            <person name="Grigoriev I.V."/>
            <person name="Nagy L.G."/>
            <person name="Martin F."/>
            <person name="Kauserud H."/>
        </authorList>
    </citation>
    <scope>NUCLEOTIDE SEQUENCE</scope>
    <source>
        <strain evidence="1">CBHHK002</strain>
    </source>
</reference>
<name>A0AAD6ZDC0_9AGAR</name>
<sequence length="94" mass="10406">LRGGGFLLHTNDEAAARWLKANMGDFLTCMGGTSVYKERLYNVVLRFVPISLDLAADGVLDVICDDNNLPKGAVAKARWIKPPERRRVGQRVAH</sequence>
<dbReference type="AlphaFoldDB" id="A0AAD6ZDC0"/>
<feature type="non-terminal residue" evidence="1">
    <location>
        <position position="1"/>
    </location>
</feature>
<evidence type="ECO:0000313" key="2">
    <source>
        <dbReference type="Proteomes" id="UP001218218"/>
    </source>
</evidence>
<gene>
    <name evidence="1" type="ORF">DFH08DRAFT_627024</name>
</gene>
<keyword evidence="2" id="KW-1185">Reference proteome</keyword>
<accession>A0AAD6ZDC0</accession>
<dbReference type="EMBL" id="JARIHO010000061">
    <property type="protein sequence ID" value="KAJ7315616.1"/>
    <property type="molecule type" value="Genomic_DNA"/>
</dbReference>